<evidence type="ECO:0000256" key="4">
    <source>
        <dbReference type="ARBA" id="ARBA00022917"/>
    </source>
</evidence>
<feature type="active site" evidence="6">
    <location>
        <position position="144"/>
    </location>
</feature>
<evidence type="ECO:0000313" key="7">
    <source>
        <dbReference type="EMBL" id="ABM78646.1"/>
    </source>
</evidence>
<dbReference type="HOGENOM" id="CLU_061901_5_2_3"/>
<proteinExistence type="inferred from homology"/>
<dbReference type="NCBIfam" id="NF001159">
    <property type="entry name" value="PRK00150.1-3"/>
    <property type="match status" value="1"/>
</dbReference>
<dbReference type="CDD" id="cd00487">
    <property type="entry name" value="Pep_deformylase"/>
    <property type="match status" value="1"/>
</dbReference>
<evidence type="ECO:0000313" key="8">
    <source>
        <dbReference type="Proteomes" id="UP000002274"/>
    </source>
</evidence>
<dbReference type="PRINTS" id="PR01576">
    <property type="entry name" value="PDEFORMYLASE"/>
</dbReference>
<comment type="cofactor">
    <cofactor evidence="6">
        <name>Fe(2+)</name>
        <dbReference type="ChEBI" id="CHEBI:29033"/>
    </cofactor>
    <text evidence="6">Binds 1 Fe(2+) ion.</text>
</comment>
<keyword evidence="2 6" id="KW-0479">Metal-binding</keyword>
<dbReference type="BioCyc" id="PMAR59922:G1G80-1652-MONOMER"/>
<dbReference type="Gene3D" id="3.90.45.10">
    <property type="entry name" value="Peptide deformylase"/>
    <property type="match status" value="1"/>
</dbReference>
<gene>
    <name evidence="6 7" type="primary">def</name>
    <name evidence="7" type="ordered locus">P9303_19041</name>
</gene>
<sequence length="181" mass="19640">MAVKEILRMGNPQLRQVSKVVDDVSAELIISLIKDLQDTVKAHQGAGLAAPQIGIPLRVVLFGGGGPNPRYPEAPSIPQTLLINPVLTPIDSDLEDGWEGCLSVPGLRGKVSRWSRIHYRALNEDGLEIEHCLEGFPARVIQHECDHLDGVLFTDRLVDSASFGFTGELEAAGVVPMKTDK</sequence>
<keyword evidence="4 6" id="KW-0648">Protein biosynthesis</keyword>
<dbReference type="Pfam" id="PF01327">
    <property type="entry name" value="Pep_deformylase"/>
    <property type="match status" value="1"/>
</dbReference>
<dbReference type="PANTHER" id="PTHR10458:SF20">
    <property type="entry name" value="PEPTIDE DEFORMYLASE 1"/>
    <property type="match status" value="1"/>
</dbReference>
<reference evidence="7 8" key="1">
    <citation type="journal article" date="2007" name="PLoS Genet.">
        <title>Patterns and implications of gene gain and loss in the evolution of Prochlorococcus.</title>
        <authorList>
            <person name="Kettler G.C."/>
            <person name="Martiny A.C."/>
            <person name="Huang K."/>
            <person name="Zucker J."/>
            <person name="Coleman M.L."/>
            <person name="Rodrigue S."/>
            <person name="Chen F."/>
            <person name="Lapidus A."/>
            <person name="Ferriera S."/>
            <person name="Johnson J."/>
            <person name="Steglich C."/>
            <person name="Church G.M."/>
            <person name="Richardson P."/>
            <person name="Chisholm S.W."/>
        </authorList>
    </citation>
    <scope>NUCLEOTIDE SEQUENCE [LARGE SCALE GENOMIC DNA]</scope>
    <source>
        <strain evidence="7 8">MIT 9303</strain>
    </source>
</reference>
<dbReference type="InterPro" id="IPR036821">
    <property type="entry name" value="Peptide_deformylase_sf"/>
</dbReference>
<feature type="binding site" evidence="6">
    <location>
        <position position="143"/>
    </location>
    <ligand>
        <name>Fe cation</name>
        <dbReference type="ChEBI" id="CHEBI:24875"/>
    </ligand>
</feature>
<feature type="binding site" evidence="6">
    <location>
        <position position="147"/>
    </location>
    <ligand>
        <name>Fe cation</name>
        <dbReference type="ChEBI" id="CHEBI:24875"/>
    </ligand>
</feature>
<dbReference type="EC" id="3.5.1.88" evidence="6"/>
<evidence type="ECO:0000256" key="2">
    <source>
        <dbReference type="ARBA" id="ARBA00022723"/>
    </source>
</evidence>
<dbReference type="Proteomes" id="UP000002274">
    <property type="component" value="Chromosome"/>
</dbReference>
<feature type="binding site" evidence="6">
    <location>
        <position position="101"/>
    </location>
    <ligand>
        <name>Fe cation</name>
        <dbReference type="ChEBI" id="CHEBI:24875"/>
    </ligand>
</feature>
<dbReference type="PIRSF" id="PIRSF004749">
    <property type="entry name" value="Pep_def"/>
    <property type="match status" value="1"/>
</dbReference>
<dbReference type="KEGG" id="pmf:P9303_19041"/>
<organism evidence="7 8">
    <name type="scientific">Prochlorococcus marinus (strain MIT 9303)</name>
    <dbReference type="NCBI Taxonomy" id="59922"/>
    <lineage>
        <taxon>Bacteria</taxon>
        <taxon>Bacillati</taxon>
        <taxon>Cyanobacteriota</taxon>
        <taxon>Cyanophyceae</taxon>
        <taxon>Synechococcales</taxon>
        <taxon>Prochlorococcaceae</taxon>
        <taxon>Prochlorococcus</taxon>
    </lineage>
</organism>
<dbReference type="GO" id="GO:0006412">
    <property type="term" value="P:translation"/>
    <property type="evidence" value="ECO:0007669"/>
    <property type="project" value="UniProtKB-UniRule"/>
</dbReference>
<dbReference type="HAMAP" id="MF_00163">
    <property type="entry name" value="Pep_deformylase"/>
    <property type="match status" value="1"/>
</dbReference>
<accession>A2CAY6</accession>
<dbReference type="PANTHER" id="PTHR10458">
    <property type="entry name" value="PEPTIDE DEFORMYLASE"/>
    <property type="match status" value="1"/>
</dbReference>
<keyword evidence="3 6" id="KW-0378">Hydrolase</keyword>
<keyword evidence="5 6" id="KW-0408">Iron</keyword>
<evidence type="ECO:0000256" key="6">
    <source>
        <dbReference type="HAMAP-Rule" id="MF_00163"/>
    </source>
</evidence>
<comment type="function">
    <text evidence="6">Removes the formyl group from the N-terminal Met of newly synthesized proteins. Requires at least a dipeptide for an efficient rate of reaction. N-terminal L-methionine is a prerequisite for activity but the enzyme has broad specificity at other positions.</text>
</comment>
<dbReference type="EMBL" id="CP000554">
    <property type="protein sequence ID" value="ABM78646.1"/>
    <property type="molecule type" value="Genomic_DNA"/>
</dbReference>
<comment type="similarity">
    <text evidence="1 6">Belongs to the polypeptide deformylase family.</text>
</comment>
<evidence type="ECO:0000256" key="5">
    <source>
        <dbReference type="ARBA" id="ARBA00023004"/>
    </source>
</evidence>
<dbReference type="STRING" id="59922.P9303_19041"/>
<dbReference type="InterPro" id="IPR023635">
    <property type="entry name" value="Peptide_deformylase"/>
</dbReference>
<evidence type="ECO:0000256" key="3">
    <source>
        <dbReference type="ARBA" id="ARBA00022801"/>
    </source>
</evidence>
<dbReference type="FunFam" id="3.90.45.10:FF:000003">
    <property type="entry name" value="Peptide deformylase"/>
    <property type="match status" value="1"/>
</dbReference>
<name>A2CAY6_PROM3</name>
<protein>
    <recommendedName>
        <fullName evidence="6">Peptide deformylase</fullName>
        <shortName evidence="6">PDF</shortName>
        <ecNumber evidence="6">3.5.1.88</ecNumber>
    </recommendedName>
    <alternativeName>
        <fullName evidence="6">Polypeptide deformylase</fullName>
    </alternativeName>
</protein>
<dbReference type="SUPFAM" id="SSF56420">
    <property type="entry name" value="Peptide deformylase"/>
    <property type="match status" value="1"/>
</dbReference>
<dbReference type="RefSeq" id="WP_011826529.1">
    <property type="nucleotide sequence ID" value="NC_008820.1"/>
</dbReference>
<comment type="catalytic activity">
    <reaction evidence="6">
        <text>N-terminal N-formyl-L-methionyl-[peptide] + H2O = N-terminal L-methionyl-[peptide] + formate</text>
        <dbReference type="Rhea" id="RHEA:24420"/>
        <dbReference type="Rhea" id="RHEA-COMP:10639"/>
        <dbReference type="Rhea" id="RHEA-COMP:10640"/>
        <dbReference type="ChEBI" id="CHEBI:15377"/>
        <dbReference type="ChEBI" id="CHEBI:15740"/>
        <dbReference type="ChEBI" id="CHEBI:49298"/>
        <dbReference type="ChEBI" id="CHEBI:64731"/>
        <dbReference type="EC" id="3.5.1.88"/>
    </reaction>
</comment>
<dbReference type="GO" id="GO:0046872">
    <property type="term" value="F:metal ion binding"/>
    <property type="evidence" value="ECO:0007669"/>
    <property type="project" value="UniProtKB-KW"/>
</dbReference>
<dbReference type="GO" id="GO:0042586">
    <property type="term" value="F:peptide deformylase activity"/>
    <property type="evidence" value="ECO:0007669"/>
    <property type="project" value="UniProtKB-UniRule"/>
</dbReference>
<dbReference type="NCBIfam" id="TIGR00079">
    <property type="entry name" value="pept_deformyl"/>
    <property type="match status" value="1"/>
</dbReference>
<evidence type="ECO:0000256" key="1">
    <source>
        <dbReference type="ARBA" id="ARBA00010759"/>
    </source>
</evidence>
<dbReference type="AlphaFoldDB" id="A2CAY6"/>